<keyword evidence="3" id="KW-1185">Reference proteome</keyword>
<keyword evidence="1" id="KW-0812">Transmembrane</keyword>
<dbReference type="EMBL" id="JBHTOK010000070">
    <property type="protein sequence ID" value="MFD1441513.1"/>
    <property type="molecule type" value="Genomic_DNA"/>
</dbReference>
<name>A0ABW4CYP2_9LACO</name>
<organism evidence="2 3">
    <name type="scientific">Lacticaseibacillus hegangensis</name>
    <dbReference type="NCBI Taxonomy" id="2486010"/>
    <lineage>
        <taxon>Bacteria</taxon>
        <taxon>Bacillati</taxon>
        <taxon>Bacillota</taxon>
        <taxon>Bacilli</taxon>
        <taxon>Lactobacillales</taxon>
        <taxon>Lactobacillaceae</taxon>
        <taxon>Lacticaseibacillus</taxon>
    </lineage>
</organism>
<feature type="transmembrane region" description="Helical" evidence="1">
    <location>
        <begin position="36"/>
        <end position="53"/>
    </location>
</feature>
<accession>A0ABW4CYP2</accession>
<reference evidence="3" key="1">
    <citation type="journal article" date="2019" name="Int. J. Syst. Evol. Microbiol.">
        <title>The Global Catalogue of Microorganisms (GCM) 10K type strain sequencing project: providing services to taxonomists for standard genome sequencing and annotation.</title>
        <authorList>
            <consortium name="The Broad Institute Genomics Platform"/>
            <consortium name="The Broad Institute Genome Sequencing Center for Infectious Disease"/>
            <person name="Wu L."/>
            <person name="Ma J."/>
        </authorList>
    </citation>
    <scope>NUCLEOTIDE SEQUENCE [LARGE SCALE GENOMIC DNA]</scope>
    <source>
        <strain evidence="3">CCM 8912</strain>
    </source>
</reference>
<evidence type="ECO:0000313" key="2">
    <source>
        <dbReference type="EMBL" id="MFD1441513.1"/>
    </source>
</evidence>
<evidence type="ECO:0000256" key="1">
    <source>
        <dbReference type="SAM" id="Phobius"/>
    </source>
</evidence>
<feature type="transmembrane region" description="Helical" evidence="1">
    <location>
        <begin position="6"/>
        <end position="24"/>
    </location>
</feature>
<dbReference type="RefSeq" id="WP_125756635.1">
    <property type="nucleotide sequence ID" value="NZ_JBHTOK010000070.1"/>
</dbReference>
<evidence type="ECO:0000313" key="3">
    <source>
        <dbReference type="Proteomes" id="UP001597212"/>
    </source>
</evidence>
<protein>
    <submittedName>
        <fullName evidence="2">Uncharacterized protein</fullName>
    </submittedName>
</protein>
<keyword evidence="1" id="KW-1133">Transmembrane helix</keyword>
<dbReference type="Proteomes" id="UP001597212">
    <property type="component" value="Unassembled WGS sequence"/>
</dbReference>
<comment type="caution">
    <text evidence="2">The sequence shown here is derived from an EMBL/GenBank/DDBJ whole genome shotgun (WGS) entry which is preliminary data.</text>
</comment>
<gene>
    <name evidence="2" type="ORF">ACFQ5K_09030</name>
</gene>
<sequence length="110" mass="12130">MVYLYTLGLIAIFGLLFWVAFKLVDSVYSSGGRINGILVGFISFALLIGAVILTHNRVILAAAQVVFLFGGIVFFMASTRNYKMIMAGEGSGWLARRVRRLQRASKGHSR</sequence>
<feature type="transmembrane region" description="Helical" evidence="1">
    <location>
        <begin position="59"/>
        <end position="77"/>
    </location>
</feature>
<keyword evidence="1" id="KW-0472">Membrane</keyword>
<proteinExistence type="predicted"/>